<dbReference type="InterPro" id="IPR042197">
    <property type="entry name" value="Apaf_helical"/>
</dbReference>
<dbReference type="AlphaFoldDB" id="A0AAV0KD31"/>
<dbReference type="SUPFAM" id="SSF52058">
    <property type="entry name" value="L domain-like"/>
    <property type="match status" value="1"/>
</dbReference>
<dbReference type="PANTHER" id="PTHR36766:SF40">
    <property type="entry name" value="DISEASE RESISTANCE PROTEIN RGA3"/>
    <property type="match status" value="1"/>
</dbReference>
<keyword evidence="5" id="KW-0067">ATP-binding</keyword>
<feature type="region of interest" description="Disordered" evidence="6">
    <location>
        <begin position="1117"/>
        <end position="1141"/>
    </location>
</feature>
<evidence type="ECO:0000256" key="2">
    <source>
        <dbReference type="ARBA" id="ARBA00022737"/>
    </source>
</evidence>
<feature type="compositionally biased region" description="Acidic residues" evidence="6">
    <location>
        <begin position="1117"/>
        <end position="1138"/>
    </location>
</feature>
<evidence type="ECO:0000313" key="11">
    <source>
        <dbReference type="EMBL" id="CAI0418709.1"/>
    </source>
</evidence>
<dbReference type="PANTHER" id="PTHR36766">
    <property type="entry name" value="PLANT BROAD-SPECTRUM MILDEW RESISTANCE PROTEIN RPW8"/>
    <property type="match status" value="1"/>
</dbReference>
<dbReference type="InterPro" id="IPR036388">
    <property type="entry name" value="WH-like_DNA-bd_sf"/>
</dbReference>
<accession>A0AAV0KD31</accession>
<dbReference type="Proteomes" id="UP001154282">
    <property type="component" value="Unassembled WGS sequence"/>
</dbReference>
<reference evidence="11" key="1">
    <citation type="submission" date="2022-08" db="EMBL/GenBank/DDBJ databases">
        <authorList>
            <person name="Gutierrez-Valencia J."/>
        </authorList>
    </citation>
    <scope>NUCLEOTIDE SEQUENCE</scope>
</reference>
<dbReference type="Pfam" id="PF18052">
    <property type="entry name" value="Rx_N"/>
    <property type="match status" value="1"/>
</dbReference>
<dbReference type="CDD" id="cd14798">
    <property type="entry name" value="RX-CC_like"/>
    <property type="match status" value="1"/>
</dbReference>
<keyword evidence="2" id="KW-0677">Repeat</keyword>
<feature type="domain" description="Disease resistance protein winged helix" evidence="9">
    <location>
        <begin position="436"/>
        <end position="509"/>
    </location>
</feature>
<evidence type="ECO:0000259" key="8">
    <source>
        <dbReference type="Pfam" id="PF18052"/>
    </source>
</evidence>
<evidence type="ECO:0000256" key="1">
    <source>
        <dbReference type="ARBA" id="ARBA00022614"/>
    </source>
</evidence>
<dbReference type="Gene3D" id="3.40.50.300">
    <property type="entry name" value="P-loop containing nucleotide triphosphate hydrolases"/>
    <property type="match status" value="1"/>
</dbReference>
<dbReference type="GO" id="GO:0006952">
    <property type="term" value="P:defense response"/>
    <property type="evidence" value="ECO:0007669"/>
    <property type="project" value="UniProtKB-KW"/>
</dbReference>
<dbReference type="Gene3D" id="1.10.10.10">
    <property type="entry name" value="Winged helix-like DNA-binding domain superfamily/Winged helix DNA-binding domain"/>
    <property type="match status" value="1"/>
</dbReference>
<evidence type="ECO:0000256" key="6">
    <source>
        <dbReference type="SAM" id="MobiDB-lite"/>
    </source>
</evidence>
<dbReference type="Gene3D" id="1.10.8.430">
    <property type="entry name" value="Helical domain of apoptotic protease-activating factors"/>
    <property type="match status" value="1"/>
</dbReference>
<dbReference type="Pfam" id="PF25019">
    <property type="entry name" value="LRR_R13L1-DRL21"/>
    <property type="match status" value="1"/>
</dbReference>
<dbReference type="GO" id="GO:0043531">
    <property type="term" value="F:ADP binding"/>
    <property type="evidence" value="ECO:0007669"/>
    <property type="project" value="InterPro"/>
</dbReference>
<proteinExistence type="predicted"/>
<dbReference type="SUPFAM" id="SSF52047">
    <property type="entry name" value="RNI-like"/>
    <property type="match status" value="1"/>
</dbReference>
<dbReference type="Pfam" id="PF00931">
    <property type="entry name" value="NB-ARC"/>
    <property type="match status" value="1"/>
</dbReference>
<name>A0AAV0KD31_9ROSI</name>
<keyword evidence="4" id="KW-0611">Plant defense</keyword>
<dbReference type="Pfam" id="PF23559">
    <property type="entry name" value="WHD_DRP"/>
    <property type="match status" value="1"/>
</dbReference>
<evidence type="ECO:0000256" key="4">
    <source>
        <dbReference type="ARBA" id="ARBA00022821"/>
    </source>
</evidence>
<dbReference type="GO" id="GO:0051707">
    <property type="term" value="P:response to other organism"/>
    <property type="evidence" value="ECO:0007669"/>
    <property type="project" value="UniProtKB-ARBA"/>
</dbReference>
<feature type="domain" description="R13L1/DRL21-like LRR repeat region" evidence="10">
    <location>
        <begin position="712"/>
        <end position="832"/>
    </location>
</feature>
<dbReference type="InterPro" id="IPR027417">
    <property type="entry name" value="P-loop_NTPase"/>
</dbReference>
<evidence type="ECO:0000259" key="10">
    <source>
        <dbReference type="Pfam" id="PF25019"/>
    </source>
</evidence>
<feature type="domain" description="Disease resistance N-terminal" evidence="8">
    <location>
        <begin position="10"/>
        <end position="91"/>
    </location>
</feature>
<organism evidence="11 12">
    <name type="scientific">Linum tenue</name>
    <dbReference type="NCBI Taxonomy" id="586396"/>
    <lineage>
        <taxon>Eukaryota</taxon>
        <taxon>Viridiplantae</taxon>
        <taxon>Streptophyta</taxon>
        <taxon>Embryophyta</taxon>
        <taxon>Tracheophyta</taxon>
        <taxon>Spermatophyta</taxon>
        <taxon>Magnoliopsida</taxon>
        <taxon>eudicotyledons</taxon>
        <taxon>Gunneridae</taxon>
        <taxon>Pentapetalae</taxon>
        <taxon>rosids</taxon>
        <taxon>fabids</taxon>
        <taxon>Malpighiales</taxon>
        <taxon>Linaceae</taxon>
        <taxon>Linum</taxon>
    </lineage>
</organism>
<keyword evidence="3" id="KW-0547">Nucleotide-binding</keyword>
<dbReference type="FunFam" id="1.10.10.10:FF:000322">
    <property type="entry name" value="Probable disease resistance protein At1g63360"/>
    <property type="match status" value="1"/>
</dbReference>
<dbReference type="EMBL" id="CAMGYJ010000005">
    <property type="protein sequence ID" value="CAI0418709.1"/>
    <property type="molecule type" value="Genomic_DNA"/>
</dbReference>
<dbReference type="Gene3D" id="1.20.5.4130">
    <property type="match status" value="1"/>
</dbReference>
<dbReference type="PRINTS" id="PR00364">
    <property type="entry name" value="DISEASERSIST"/>
</dbReference>
<evidence type="ECO:0000259" key="7">
    <source>
        <dbReference type="Pfam" id="PF00931"/>
    </source>
</evidence>
<dbReference type="GO" id="GO:0005524">
    <property type="term" value="F:ATP binding"/>
    <property type="evidence" value="ECO:0007669"/>
    <property type="project" value="UniProtKB-KW"/>
</dbReference>
<dbReference type="InterPro" id="IPR038005">
    <property type="entry name" value="RX-like_CC"/>
</dbReference>
<dbReference type="InterPro" id="IPR041118">
    <property type="entry name" value="Rx_N"/>
</dbReference>
<sequence>MCEMAFVVAEAILKKLGPLATEQAGLLWGLKSEVLRLKNKVTSMRAVLLDAEELSGLNNQVRVWLDELKQVFYEAEDLLDDFSTEALLRQQQVYSDGNVSLSEKVQLLLSSFNQLFSGLVMAHQIKAIRTKLDEIDENRKMFNLQTRLEEKSSALRKIGRQTDYFVPDVFIGREEDSAKIISLLLSTDKGLKVEVVPILGIGGLGKTALAQHIYNDKSVSSYFQLKSWVCVSDNFDETVLVKNILESLTEDKAGDLQLQTLKSKLKKKMDNKKFFLVLDDVWDKCDYESNWDSFMSFLWNVGAMGSKIIITTRIGSVANFMATKGLEPQELQGLNKQDSWALFKHIAFKREVQEGDGRFVRAGEEIVGRCVGVPLAIRSMAGALSSKRNVVDWEALRDKQARLDRVGNDKRILETLRLSYDNLPSYLKPCFAYCSLFPKDCEISIRMLVQLWMGQGYIDSSQSSSSNLYDSGVEYFKIMLSKSFFLESSVNKLGDLAVCKMHDLMHDLALEIAGKENFTLKASTSMVNDDVNFDRLLHLSFDFENLQRESWQVPDLLLKPTKVRTLLPTNLYRFGMNGWGGTQYGTILSNMTSLRVLSFSETGMKIVPPSIHKLKHLRYLNLFGNEMKMLPDEITKLVNLQVLILDYCGQLQELPRDIVKLSHLECLSLDGCCALRGLPSGIRKLACLKELSTFVVTTVAHLESGATAAKFSELKDLNLSGRLTVTNLESLKEKAEAEASSLKTKPNLRALELMWDSDQEASAAGDFRTLEALEPHENLKELMIREYRGCSLPTWFSSSLKNVVIIRLECCVGLQYLPSLGPLVSLEELTLHFLTHLEYIQQDEAFAAPLASTCNNNNNIVQYLPRLKSLSITGCSNLISWWSTTKIEVPLFPCLSSLDISYSEKLVSIPRLSVHVETVGLSSVKSELLGEFAASLPPPHCSTQSRFKSLRIEWLEGQRMLVPELLSQLVSLEYLCIQFCPNLMTLSPPPADIPSQQNVTCLQSVTNNNMAPLYALPALLRFEINSLHSLECLPDWLQHSSKLQLLDVTFCDDLVCLPEWLPKLTALENLEVHSCARLSPRLESRMAEDWPKVARIPNIKINGRMVQRNGNYLAVEEEEEQEDQYQEQEAEGEEDDQELPTGTQFSRMLSNCITRLTCNMFHRCFLC</sequence>
<feature type="domain" description="NB-ARC" evidence="7">
    <location>
        <begin position="176"/>
        <end position="352"/>
    </location>
</feature>
<keyword evidence="1" id="KW-0433">Leucine-rich repeat</keyword>
<dbReference type="Gene3D" id="3.80.10.10">
    <property type="entry name" value="Ribonuclease Inhibitor"/>
    <property type="match status" value="3"/>
</dbReference>
<dbReference type="InterPro" id="IPR056789">
    <property type="entry name" value="LRR_R13L1-DRL21"/>
</dbReference>
<protein>
    <submittedName>
        <fullName evidence="11">Uncharacterized protein</fullName>
    </submittedName>
</protein>
<dbReference type="SUPFAM" id="SSF52540">
    <property type="entry name" value="P-loop containing nucleoside triphosphate hydrolases"/>
    <property type="match status" value="1"/>
</dbReference>
<keyword evidence="12" id="KW-1185">Reference proteome</keyword>
<dbReference type="InterPro" id="IPR002182">
    <property type="entry name" value="NB-ARC"/>
</dbReference>
<evidence type="ECO:0000256" key="3">
    <source>
        <dbReference type="ARBA" id="ARBA00022741"/>
    </source>
</evidence>
<evidence type="ECO:0000313" key="12">
    <source>
        <dbReference type="Proteomes" id="UP001154282"/>
    </source>
</evidence>
<evidence type="ECO:0000256" key="5">
    <source>
        <dbReference type="ARBA" id="ARBA00022840"/>
    </source>
</evidence>
<evidence type="ECO:0000259" key="9">
    <source>
        <dbReference type="Pfam" id="PF23559"/>
    </source>
</evidence>
<gene>
    <name evidence="11" type="ORF">LITE_LOCUS17734</name>
</gene>
<dbReference type="InterPro" id="IPR032675">
    <property type="entry name" value="LRR_dom_sf"/>
</dbReference>
<comment type="caution">
    <text evidence="11">The sequence shown here is derived from an EMBL/GenBank/DDBJ whole genome shotgun (WGS) entry which is preliminary data.</text>
</comment>
<dbReference type="InterPro" id="IPR058922">
    <property type="entry name" value="WHD_DRP"/>
</dbReference>